<accession>A0A9W7GZ55</accession>
<dbReference type="CDD" id="cd06222">
    <property type="entry name" value="RNase_H_like"/>
    <property type="match status" value="1"/>
</dbReference>
<evidence type="ECO:0000313" key="2">
    <source>
        <dbReference type="EMBL" id="GMI68159.1"/>
    </source>
</evidence>
<evidence type="ECO:0000313" key="3">
    <source>
        <dbReference type="Proteomes" id="UP001165190"/>
    </source>
</evidence>
<dbReference type="OrthoDB" id="956065at2759"/>
<comment type="caution">
    <text evidence="2">The sequence shown here is derived from an EMBL/GenBank/DDBJ whole genome shotgun (WGS) entry which is preliminary data.</text>
</comment>
<dbReference type="Proteomes" id="UP001165190">
    <property type="component" value="Unassembled WGS sequence"/>
</dbReference>
<feature type="domain" description="RNase H type-1" evidence="1">
    <location>
        <begin position="3"/>
        <end position="74"/>
    </location>
</feature>
<dbReference type="InterPro" id="IPR044730">
    <property type="entry name" value="RNase_H-like_dom_plant"/>
</dbReference>
<dbReference type="SUPFAM" id="SSF53098">
    <property type="entry name" value="Ribonuclease H-like"/>
    <property type="match status" value="1"/>
</dbReference>
<dbReference type="InterPro" id="IPR002156">
    <property type="entry name" value="RNaseH_domain"/>
</dbReference>
<dbReference type="GO" id="GO:0003676">
    <property type="term" value="F:nucleic acid binding"/>
    <property type="evidence" value="ECO:0007669"/>
    <property type="project" value="InterPro"/>
</dbReference>
<dbReference type="InterPro" id="IPR052929">
    <property type="entry name" value="RNase_H-like_EbsB-rel"/>
</dbReference>
<proteinExistence type="predicted"/>
<gene>
    <name evidence="2" type="ORF">HRI_000485200</name>
</gene>
<dbReference type="Gene3D" id="3.30.420.10">
    <property type="entry name" value="Ribonuclease H-like superfamily/Ribonuclease H"/>
    <property type="match status" value="1"/>
</dbReference>
<organism evidence="2 3">
    <name type="scientific">Hibiscus trionum</name>
    <name type="common">Flower of an hour</name>
    <dbReference type="NCBI Taxonomy" id="183268"/>
    <lineage>
        <taxon>Eukaryota</taxon>
        <taxon>Viridiplantae</taxon>
        <taxon>Streptophyta</taxon>
        <taxon>Embryophyta</taxon>
        <taxon>Tracheophyta</taxon>
        <taxon>Spermatophyta</taxon>
        <taxon>Magnoliopsida</taxon>
        <taxon>eudicotyledons</taxon>
        <taxon>Gunneridae</taxon>
        <taxon>Pentapetalae</taxon>
        <taxon>rosids</taxon>
        <taxon>malvids</taxon>
        <taxon>Malvales</taxon>
        <taxon>Malvaceae</taxon>
        <taxon>Malvoideae</taxon>
        <taxon>Hibiscus</taxon>
    </lineage>
</organism>
<evidence type="ECO:0000259" key="1">
    <source>
        <dbReference type="Pfam" id="PF13456"/>
    </source>
</evidence>
<dbReference type="InterPro" id="IPR036397">
    <property type="entry name" value="RNaseH_sf"/>
</dbReference>
<dbReference type="PANTHER" id="PTHR47074">
    <property type="entry name" value="BNAC02G40300D PROTEIN"/>
    <property type="match status" value="1"/>
</dbReference>
<keyword evidence="3" id="KW-1185">Reference proteome</keyword>
<dbReference type="EMBL" id="BSYR01000006">
    <property type="protein sequence ID" value="GMI68159.1"/>
    <property type="molecule type" value="Genomic_DNA"/>
</dbReference>
<reference evidence="2" key="1">
    <citation type="submission" date="2023-05" db="EMBL/GenBank/DDBJ databases">
        <title>Genome and transcriptome analyses reveal genes involved in the formation of fine ridges on petal epidermal cells in Hibiscus trionum.</title>
        <authorList>
            <person name="Koshimizu S."/>
            <person name="Masuda S."/>
            <person name="Ishii T."/>
            <person name="Shirasu K."/>
            <person name="Hoshino A."/>
            <person name="Arita M."/>
        </authorList>
    </citation>
    <scope>NUCLEOTIDE SEQUENCE</scope>
    <source>
        <strain evidence="2">Hamamatsu line</strain>
    </source>
</reference>
<dbReference type="AlphaFoldDB" id="A0A9W7GZ55"/>
<dbReference type="InterPro" id="IPR012337">
    <property type="entry name" value="RNaseH-like_sf"/>
</dbReference>
<sequence>MVAVELVKVLGFSRVLVEGDSLTIIKKLNSFSEDLSSIRPLILDIKEAAKGLQEVHFRFVHREANNVVHTLAREGRLHAWLMYWIEEAPLNTTLAAEKDRQQLNNT</sequence>
<dbReference type="Pfam" id="PF13456">
    <property type="entry name" value="RVT_3"/>
    <property type="match status" value="1"/>
</dbReference>
<protein>
    <recommendedName>
        <fullName evidence="1">RNase H type-1 domain-containing protein</fullName>
    </recommendedName>
</protein>
<dbReference type="GO" id="GO:0004523">
    <property type="term" value="F:RNA-DNA hybrid ribonuclease activity"/>
    <property type="evidence" value="ECO:0007669"/>
    <property type="project" value="InterPro"/>
</dbReference>
<dbReference type="PANTHER" id="PTHR47074:SF61">
    <property type="entry name" value="RNASE H TYPE-1 DOMAIN-CONTAINING PROTEIN"/>
    <property type="match status" value="1"/>
</dbReference>
<name>A0A9W7GZ55_HIBTR</name>